<feature type="domain" description="Mycothiol-dependent maleylpyruvate isomerase metal-binding" evidence="1">
    <location>
        <begin position="9"/>
        <end position="132"/>
    </location>
</feature>
<sequence>MTQTVGAPVRAATDAMLDALGPHTGQDWTVPAGTLDWSCWATAAHVAHDLLAYAGQVAGRPSGSYLPFDLTVSLAATPAEVLTVAATCGGLLATALDAADPGLRAWHFGPCDPAGFAAMGVAEILLHTHDVAWGLGVAWQLPDRLAAVALDRLFPEAPPGPPARVLLWMAGRAEFDGRPRRTSWTWRAALP</sequence>
<evidence type="ECO:0000313" key="2">
    <source>
        <dbReference type="EMBL" id="MFI0794765.1"/>
    </source>
</evidence>
<keyword evidence="3" id="KW-1185">Reference proteome</keyword>
<evidence type="ECO:0000259" key="1">
    <source>
        <dbReference type="Pfam" id="PF11716"/>
    </source>
</evidence>
<dbReference type="Proteomes" id="UP001611075">
    <property type="component" value="Unassembled WGS sequence"/>
</dbReference>
<organism evidence="2 3">
    <name type="scientific">Micromonospora rubida</name>
    <dbReference type="NCBI Taxonomy" id="2697657"/>
    <lineage>
        <taxon>Bacteria</taxon>
        <taxon>Bacillati</taxon>
        <taxon>Actinomycetota</taxon>
        <taxon>Actinomycetes</taxon>
        <taxon>Micromonosporales</taxon>
        <taxon>Micromonosporaceae</taxon>
        <taxon>Micromonospora</taxon>
    </lineage>
</organism>
<accession>A0ABW7SM42</accession>
<keyword evidence="2" id="KW-0413">Isomerase</keyword>
<dbReference type="EMBL" id="JBIRPU010000013">
    <property type="protein sequence ID" value="MFI0794765.1"/>
    <property type="molecule type" value="Genomic_DNA"/>
</dbReference>
<dbReference type="InterPro" id="IPR024344">
    <property type="entry name" value="MDMPI_metal-binding"/>
</dbReference>
<dbReference type="SUPFAM" id="SSF109854">
    <property type="entry name" value="DinB/YfiT-like putative metalloenzymes"/>
    <property type="match status" value="1"/>
</dbReference>
<dbReference type="InterPro" id="IPR034660">
    <property type="entry name" value="DinB/YfiT-like"/>
</dbReference>
<dbReference type="Pfam" id="PF11716">
    <property type="entry name" value="MDMPI_N"/>
    <property type="match status" value="1"/>
</dbReference>
<proteinExistence type="predicted"/>
<gene>
    <name evidence="2" type="ORF">ACH4OY_19065</name>
</gene>
<dbReference type="RefSeq" id="WP_396681378.1">
    <property type="nucleotide sequence ID" value="NZ_JBIRPU010000013.1"/>
</dbReference>
<reference evidence="2 3" key="1">
    <citation type="submission" date="2024-10" db="EMBL/GenBank/DDBJ databases">
        <title>The Natural Products Discovery Center: Release of the First 8490 Sequenced Strains for Exploring Actinobacteria Biosynthetic Diversity.</title>
        <authorList>
            <person name="Kalkreuter E."/>
            <person name="Kautsar S.A."/>
            <person name="Yang D."/>
            <person name="Bader C.D."/>
            <person name="Teijaro C.N."/>
            <person name="Fluegel L."/>
            <person name="Davis C.M."/>
            <person name="Simpson J.R."/>
            <person name="Lauterbach L."/>
            <person name="Steele A.D."/>
            <person name="Gui C."/>
            <person name="Meng S."/>
            <person name="Li G."/>
            <person name="Viehrig K."/>
            <person name="Ye F."/>
            <person name="Su P."/>
            <person name="Kiefer A.F."/>
            <person name="Nichols A."/>
            <person name="Cepeda A.J."/>
            <person name="Yan W."/>
            <person name="Fan B."/>
            <person name="Jiang Y."/>
            <person name="Adhikari A."/>
            <person name="Zheng C.-J."/>
            <person name="Schuster L."/>
            <person name="Cowan T.M."/>
            <person name="Smanski M.J."/>
            <person name="Chevrette M.G."/>
            <person name="De Carvalho L.P.S."/>
            <person name="Shen B."/>
        </authorList>
    </citation>
    <scope>NUCLEOTIDE SEQUENCE [LARGE SCALE GENOMIC DNA]</scope>
    <source>
        <strain evidence="2 3">NPDC021253</strain>
    </source>
</reference>
<protein>
    <submittedName>
        <fullName evidence="2">Maleylpyruvate isomerase N-terminal domain-containing protein</fullName>
    </submittedName>
</protein>
<name>A0ABW7SM42_9ACTN</name>
<evidence type="ECO:0000313" key="3">
    <source>
        <dbReference type="Proteomes" id="UP001611075"/>
    </source>
</evidence>
<dbReference type="GO" id="GO:0016853">
    <property type="term" value="F:isomerase activity"/>
    <property type="evidence" value="ECO:0007669"/>
    <property type="project" value="UniProtKB-KW"/>
</dbReference>
<comment type="caution">
    <text evidence="2">The sequence shown here is derived from an EMBL/GenBank/DDBJ whole genome shotgun (WGS) entry which is preliminary data.</text>
</comment>